<dbReference type="EMBL" id="RRCF01000006">
    <property type="protein sequence ID" value="RRJ18800.1"/>
    <property type="molecule type" value="Genomic_DNA"/>
</dbReference>
<dbReference type="NCBIfam" id="TIGR01410">
    <property type="entry name" value="tatB"/>
    <property type="match status" value="1"/>
</dbReference>
<dbReference type="AlphaFoldDB" id="A0A3P3QEE2"/>
<keyword evidence="7" id="KW-0811">Translocation</keyword>
<comment type="caution">
    <text evidence="10">The sequence shown here is derived from an EMBL/GenBank/DDBJ whole genome shotgun (WGS) entry which is preliminary data.</text>
</comment>
<dbReference type="OrthoDB" id="9816005at2"/>
<dbReference type="GO" id="GO:0043953">
    <property type="term" value="P:protein transport by the Tat complex"/>
    <property type="evidence" value="ECO:0007669"/>
    <property type="project" value="InterPro"/>
</dbReference>
<gene>
    <name evidence="10" type="primary">tatB</name>
    <name evidence="10" type="ORF">EIK76_16400</name>
</gene>
<organism evidence="10 11">
    <name type="scientific">Rheinheimera mesophila</name>
    <dbReference type="NCBI Taxonomy" id="1547515"/>
    <lineage>
        <taxon>Bacteria</taxon>
        <taxon>Pseudomonadati</taxon>
        <taxon>Pseudomonadota</taxon>
        <taxon>Gammaproteobacteria</taxon>
        <taxon>Chromatiales</taxon>
        <taxon>Chromatiaceae</taxon>
        <taxon>Rheinheimera</taxon>
    </lineage>
</organism>
<protein>
    <submittedName>
        <fullName evidence="10">Twin-arginine translocase subunit TatB</fullName>
    </submittedName>
</protein>
<dbReference type="InterPro" id="IPR018448">
    <property type="entry name" value="TatB"/>
</dbReference>
<accession>A0A3P3QEE2</accession>
<sequence>MSFWELVVIAVVALLVLGPERLPGAIRSVSGFIRNVKQFGQQMQAELNDELRVQELHDKLKQAEEKGLLNLTTEEMQAIAELRQAAADVTNPYPPTNTTTQAQQAAPATPQSEVVTPLSSVSTNPVVTDDKNHKS</sequence>
<evidence type="ECO:0000256" key="6">
    <source>
        <dbReference type="ARBA" id="ARBA00022989"/>
    </source>
</evidence>
<keyword evidence="5" id="KW-0653">Protein transport</keyword>
<evidence type="ECO:0000256" key="7">
    <source>
        <dbReference type="ARBA" id="ARBA00023010"/>
    </source>
</evidence>
<evidence type="ECO:0000313" key="10">
    <source>
        <dbReference type="EMBL" id="RRJ18800.1"/>
    </source>
</evidence>
<evidence type="ECO:0000256" key="9">
    <source>
        <dbReference type="SAM" id="MobiDB-lite"/>
    </source>
</evidence>
<dbReference type="InterPro" id="IPR003369">
    <property type="entry name" value="TatA/B/E"/>
</dbReference>
<evidence type="ECO:0000256" key="4">
    <source>
        <dbReference type="ARBA" id="ARBA00022692"/>
    </source>
</evidence>
<dbReference type="PANTHER" id="PTHR33162:SF1">
    <property type="entry name" value="SEC-INDEPENDENT PROTEIN TRANSLOCASE PROTEIN TATA, CHLOROPLASTIC"/>
    <property type="match status" value="1"/>
</dbReference>
<dbReference type="GO" id="GO:0016020">
    <property type="term" value="C:membrane"/>
    <property type="evidence" value="ECO:0007669"/>
    <property type="project" value="UniProtKB-SubCell"/>
</dbReference>
<dbReference type="Proteomes" id="UP000276260">
    <property type="component" value="Unassembled WGS sequence"/>
</dbReference>
<evidence type="ECO:0000256" key="2">
    <source>
        <dbReference type="ARBA" id="ARBA00022448"/>
    </source>
</evidence>
<dbReference type="RefSeq" id="WP_046518982.1">
    <property type="nucleotide sequence ID" value="NZ_LAVS01000006.1"/>
</dbReference>
<feature type="compositionally biased region" description="Low complexity" evidence="9">
    <location>
        <begin position="96"/>
        <end position="111"/>
    </location>
</feature>
<dbReference type="PANTHER" id="PTHR33162">
    <property type="entry name" value="SEC-INDEPENDENT PROTEIN TRANSLOCASE PROTEIN TATA, CHLOROPLASTIC"/>
    <property type="match status" value="1"/>
</dbReference>
<keyword evidence="6" id="KW-1133">Transmembrane helix</keyword>
<evidence type="ECO:0000256" key="8">
    <source>
        <dbReference type="ARBA" id="ARBA00023136"/>
    </source>
</evidence>
<evidence type="ECO:0000256" key="1">
    <source>
        <dbReference type="ARBA" id="ARBA00004167"/>
    </source>
</evidence>
<dbReference type="Gene3D" id="1.20.5.3310">
    <property type="match status" value="1"/>
</dbReference>
<evidence type="ECO:0000256" key="3">
    <source>
        <dbReference type="ARBA" id="ARBA00022475"/>
    </source>
</evidence>
<keyword evidence="2" id="KW-0813">Transport</keyword>
<evidence type="ECO:0000313" key="11">
    <source>
        <dbReference type="Proteomes" id="UP000276260"/>
    </source>
</evidence>
<comment type="subcellular location">
    <subcellularLocation>
        <location evidence="1">Membrane</location>
        <topology evidence="1">Single-pass membrane protein</topology>
    </subcellularLocation>
</comment>
<reference evidence="10 11" key="1">
    <citation type="submission" date="2018-11" db="EMBL/GenBank/DDBJ databases">
        <title>Draft genome analysis of Rheinheimera mesophila isolated from an industrial waste site.</title>
        <authorList>
            <person name="Yu Q."/>
            <person name="Qi Y."/>
            <person name="Zhang H."/>
            <person name="Lu Y."/>
            <person name="Pu J."/>
        </authorList>
    </citation>
    <scope>NUCLEOTIDE SEQUENCE [LARGE SCALE GENOMIC DNA]</scope>
    <source>
        <strain evidence="10 11">IITR13</strain>
    </source>
</reference>
<keyword evidence="11" id="KW-1185">Reference proteome</keyword>
<proteinExistence type="predicted"/>
<keyword evidence="4" id="KW-0812">Transmembrane</keyword>
<dbReference type="GO" id="GO:0008320">
    <property type="term" value="F:protein transmembrane transporter activity"/>
    <property type="evidence" value="ECO:0007669"/>
    <property type="project" value="InterPro"/>
</dbReference>
<feature type="region of interest" description="Disordered" evidence="9">
    <location>
        <begin position="88"/>
        <end position="135"/>
    </location>
</feature>
<evidence type="ECO:0000256" key="5">
    <source>
        <dbReference type="ARBA" id="ARBA00022927"/>
    </source>
</evidence>
<name>A0A3P3QEE2_9GAMM</name>
<dbReference type="PRINTS" id="PR01506">
    <property type="entry name" value="TATBPROTEIN"/>
</dbReference>
<keyword evidence="8" id="KW-0472">Membrane</keyword>
<keyword evidence="3" id="KW-1003">Cell membrane</keyword>
<feature type="compositionally biased region" description="Polar residues" evidence="9">
    <location>
        <begin position="112"/>
        <end position="126"/>
    </location>
</feature>
<dbReference type="Pfam" id="PF02416">
    <property type="entry name" value="TatA_B_E"/>
    <property type="match status" value="1"/>
</dbReference>